<feature type="domain" description="Heterokaryon incompatibility" evidence="2">
    <location>
        <begin position="219"/>
        <end position="380"/>
    </location>
</feature>
<proteinExistence type="predicted"/>
<gene>
    <name evidence="3" type="ORF">HDK90DRAFT_452069</name>
</gene>
<dbReference type="PANTHER" id="PTHR33112">
    <property type="entry name" value="DOMAIN PROTEIN, PUTATIVE-RELATED"/>
    <property type="match status" value="1"/>
</dbReference>
<dbReference type="InterPro" id="IPR010730">
    <property type="entry name" value="HET"/>
</dbReference>
<dbReference type="Proteomes" id="UP001492380">
    <property type="component" value="Unassembled WGS sequence"/>
</dbReference>
<evidence type="ECO:0000259" key="2">
    <source>
        <dbReference type="Pfam" id="PF06985"/>
    </source>
</evidence>
<evidence type="ECO:0000313" key="3">
    <source>
        <dbReference type="EMBL" id="KAK8235115.1"/>
    </source>
</evidence>
<reference evidence="3 4" key="1">
    <citation type="submission" date="2024-04" db="EMBL/GenBank/DDBJ databases">
        <title>Phyllosticta paracitricarpa is synonymous to the EU quarantine fungus P. citricarpa based on phylogenomic analyses.</title>
        <authorList>
            <consortium name="Lawrence Berkeley National Laboratory"/>
            <person name="Van Ingen-Buijs V.A."/>
            <person name="Van Westerhoven A.C."/>
            <person name="Haridas S."/>
            <person name="Skiadas P."/>
            <person name="Martin F."/>
            <person name="Groenewald J.Z."/>
            <person name="Crous P.W."/>
            <person name="Seidl M.F."/>
        </authorList>
    </citation>
    <scope>NUCLEOTIDE SEQUENCE [LARGE SCALE GENOMIC DNA]</scope>
    <source>
        <strain evidence="3 4">CBS 123374</strain>
    </source>
</reference>
<feature type="region of interest" description="Disordered" evidence="1">
    <location>
        <begin position="1"/>
        <end position="22"/>
    </location>
</feature>
<evidence type="ECO:0000313" key="4">
    <source>
        <dbReference type="Proteomes" id="UP001492380"/>
    </source>
</evidence>
<name>A0ABR1YNS7_9PEZI</name>
<comment type="caution">
    <text evidence="3">The sequence shown here is derived from an EMBL/GenBank/DDBJ whole genome shotgun (WGS) entry which is preliminary data.</text>
</comment>
<sequence length="693" mass="79674">MSSNDPPLSTEGGGVMENIDDPISNPNLDPNVPLIDLTHIKKSLSDKDCSICCCVSGIIAEETFTRGLLQLQAFRCVSCQIRLLIMEAVARLEGVIPDAMDRIGLYHDGCTRFWRNGEEPAWLHNVFMPSEAPQCQTNDIEDITKIPRRNFTWDASREDSMERSIKWAKDHLIDQMCPCAVRADDWVAPTRLIDVDPGGMDGDVQLRESASIPQENLDYAALSYCWGGHKPECMTTPKTIDQNMRCIGWKSMPQTFQDAVTFTRGLGLKYLWIDSICIIQDEVSSDDWRREAGRMFGVYKNAKVTFAALFGENSKTGLRDDKFKQQTRVAAKLRLDQSTYSLCVRRRHYLWLELSDQVYFEGLHKNIRVPLLTRAWTYQERMMSPRKLFFTEDEILYQCACGNKCECGIATKASEQIKRAEIRKTNQVQIQDDDHKIQESWRAVVTNYSGLNLSQPKDRLAALGAMAQTSQRRRRPGSVYLAGLWSDSLHEDLLWYCFWSSREMPSDFGEQSDRPFKLPTWSWASLRYKTCFVRIDDPMPLAEIVTALCVYAEDNRFGTLQQRKLVLRSKTLFCSLRNDGNEYNTKGYLLDVDGATQVTPYWRIHIDSEQECFPDGSHAQDVYLFQILHDRECAVNHCLILRSKDRAANSRTFSRVGIMSYRTPAGSRFDKEKDFGIHRWFEERGAMEECEIE</sequence>
<organism evidence="3 4">
    <name type="scientific">Phyllosticta capitalensis</name>
    <dbReference type="NCBI Taxonomy" id="121624"/>
    <lineage>
        <taxon>Eukaryota</taxon>
        <taxon>Fungi</taxon>
        <taxon>Dikarya</taxon>
        <taxon>Ascomycota</taxon>
        <taxon>Pezizomycotina</taxon>
        <taxon>Dothideomycetes</taxon>
        <taxon>Dothideomycetes incertae sedis</taxon>
        <taxon>Botryosphaeriales</taxon>
        <taxon>Phyllostictaceae</taxon>
        <taxon>Phyllosticta</taxon>
    </lineage>
</organism>
<dbReference type="EMBL" id="JBBWRZ010000005">
    <property type="protein sequence ID" value="KAK8235115.1"/>
    <property type="molecule type" value="Genomic_DNA"/>
</dbReference>
<dbReference type="PANTHER" id="PTHR33112:SF9">
    <property type="entry name" value="HETEROKARYON INCOMPATIBILITY DOMAIN-CONTAINING PROTEIN"/>
    <property type="match status" value="1"/>
</dbReference>
<protein>
    <submittedName>
        <fullName evidence="3">Heterokaryon incompatibility protein-domain-containing protein</fullName>
    </submittedName>
</protein>
<accession>A0ABR1YNS7</accession>
<keyword evidence="4" id="KW-1185">Reference proteome</keyword>
<evidence type="ECO:0000256" key="1">
    <source>
        <dbReference type="SAM" id="MobiDB-lite"/>
    </source>
</evidence>
<dbReference type="Pfam" id="PF06985">
    <property type="entry name" value="HET"/>
    <property type="match status" value="1"/>
</dbReference>